<keyword evidence="1" id="KW-0472">Membrane</keyword>
<evidence type="ECO:0000313" key="3">
    <source>
        <dbReference type="Proteomes" id="UP000594468"/>
    </source>
</evidence>
<accession>A0A7S8EAR7</accession>
<feature type="transmembrane region" description="Helical" evidence="1">
    <location>
        <begin position="117"/>
        <end position="138"/>
    </location>
</feature>
<gene>
    <name evidence="2" type="ORF">G4Y79_03625</name>
</gene>
<protein>
    <submittedName>
        <fullName evidence="2">Uncharacterized protein</fullName>
    </submittedName>
</protein>
<feature type="transmembrane region" description="Helical" evidence="1">
    <location>
        <begin position="150"/>
        <end position="166"/>
    </location>
</feature>
<reference evidence="2 3" key="1">
    <citation type="submission" date="2020-02" db="EMBL/GenBank/DDBJ databases">
        <authorList>
            <person name="Zheng R.K."/>
            <person name="Sun C.M."/>
        </authorList>
    </citation>
    <scope>NUCLEOTIDE SEQUENCE [LARGE SCALE GENOMIC DNA]</scope>
    <source>
        <strain evidence="3">rifampicinis</strain>
    </source>
</reference>
<feature type="transmembrane region" description="Helical" evidence="1">
    <location>
        <begin position="7"/>
        <end position="28"/>
    </location>
</feature>
<keyword evidence="1" id="KW-1133">Transmembrane helix</keyword>
<sequence>MMRVRLGFVLYTTIVIAFGMLTLVGLLVGDGSAFGEFGPLLAPLNALARLFIQLVVIVIAFTLMIGIFNLLSVNAVRVVRGATMGARVNSLVLVVSFFLGLVVYLESPEQNFLLEDVQVQIESALAALICFALVYGAFRLLRTGITWGRLVFLAGMLIILIGAVPLQQLEPFQQVTDWLMAIPLSAGARGILLGIALATLVTGVRVMIGQDRTYGDTTADVPQS</sequence>
<feature type="transmembrane region" description="Helical" evidence="1">
    <location>
        <begin position="88"/>
        <end position="105"/>
    </location>
</feature>
<feature type="transmembrane region" description="Helical" evidence="1">
    <location>
        <begin position="48"/>
        <end position="76"/>
    </location>
</feature>
<evidence type="ECO:0000313" key="2">
    <source>
        <dbReference type="EMBL" id="QPC83484.1"/>
    </source>
</evidence>
<proteinExistence type="predicted"/>
<evidence type="ECO:0000256" key="1">
    <source>
        <dbReference type="SAM" id="Phobius"/>
    </source>
</evidence>
<dbReference type="EMBL" id="CP062983">
    <property type="protein sequence ID" value="QPC83484.1"/>
    <property type="molecule type" value="Genomic_DNA"/>
</dbReference>
<keyword evidence="1" id="KW-0812">Transmembrane</keyword>
<organism evidence="2 3">
    <name type="scientific">Phototrophicus methaneseepsis</name>
    <dbReference type="NCBI Taxonomy" id="2710758"/>
    <lineage>
        <taxon>Bacteria</taxon>
        <taxon>Bacillati</taxon>
        <taxon>Chloroflexota</taxon>
        <taxon>Candidatus Thermofontia</taxon>
        <taxon>Phototrophicales</taxon>
        <taxon>Phototrophicaceae</taxon>
        <taxon>Phototrophicus</taxon>
    </lineage>
</organism>
<keyword evidence="3" id="KW-1185">Reference proteome</keyword>
<name>A0A7S8EAR7_9CHLR</name>
<dbReference type="RefSeq" id="WP_195171551.1">
    <property type="nucleotide sequence ID" value="NZ_CP062983.1"/>
</dbReference>
<dbReference type="AlphaFoldDB" id="A0A7S8EAR7"/>
<dbReference type="KEGG" id="pmet:G4Y79_03625"/>
<feature type="transmembrane region" description="Helical" evidence="1">
    <location>
        <begin position="178"/>
        <end position="202"/>
    </location>
</feature>
<dbReference type="Proteomes" id="UP000594468">
    <property type="component" value="Chromosome"/>
</dbReference>